<dbReference type="PATRIC" id="fig|82380.10.peg.421"/>
<keyword evidence="1" id="KW-1133">Transmembrane helix</keyword>
<evidence type="ECO:0000259" key="2">
    <source>
        <dbReference type="Pfam" id="PF04892"/>
    </source>
</evidence>
<dbReference type="RefSeq" id="WP_082066264.1">
    <property type="nucleotide sequence ID" value="NZ_JYIV01000014.1"/>
</dbReference>
<dbReference type="OrthoDB" id="3787741at2"/>
<keyword evidence="1" id="KW-0472">Membrane</keyword>
<name>A0A0F0KYD4_9MICO</name>
<dbReference type="Proteomes" id="UP000033725">
    <property type="component" value="Unassembled WGS sequence"/>
</dbReference>
<dbReference type="Pfam" id="PF04892">
    <property type="entry name" value="VanZ"/>
    <property type="match status" value="1"/>
</dbReference>
<dbReference type="InterPro" id="IPR053150">
    <property type="entry name" value="Teicoplanin_resist-assoc"/>
</dbReference>
<dbReference type="AlphaFoldDB" id="A0A0F0KYD4"/>
<keyword evidence="1" id="KW-0812">Transmembrane</keyword>
<proteinExistence type="predicted"/>
<sequence>MSSLLPPSRRIARVWALALSVPFLISLAALTLTPSKVEDSMPTLLDAVLTTAHRLGWEWLDFTRLEILANVLVFVPVGIFSFVLLPRRVWFLALLVGPLLSAMIETAQRLALPHRAATVNDVVANTTGAILGVAIAVVVTLLFARRPSQRPPSRLETL</sequence>
<evidence type="ECO:0000313" key="4">
    <source>
        <dbReference type="Proteomes" id="UP000033725"/>
    </source>
</evidence>
<protein>
    <submittedName>
        <fullName evidence="3">VanZ like family protein</fullName>
    </submittedName>
</protein>
<feature type="domain" description="VanZ-like" evidence="2">
    <location>
        <begin position="50"/>
        <end position="138"/>
    </location>
</feature>
<dbReference type="PANTHER" id="PTHR36834:SF1">
    <property type="entry name" value="INTEGRAL MEMBRANE PROTEIN"/>
    <property type="match status" value="1"/>
</dbReference>
<feature type="transmembrane region" description="Helical" evidence="1">
    <location>
        <begin position="67"/>
        <end position="85"/>
    </location>
</feature>
<dbReference type="PANTHER" id="PTHR36834">
    <property type="entry name" value="MEMBRANE PROTEIN-RELATED"/>
    <property type="match status" value="1"/>
</dbReference>
<reference evidence="3 4" key="1">
    <citation type="submission" date="2015-02" db="EMBL/GenBank/DDBJ databases">
        <title>Draft genome sequences of ten Microbacterium spp. with emphasis on heavy metal contaminated environments.</title>
        <authorList>
            <person name="Corretto E."/>
        </authorList>
    </citation>
    <scope>NUCLEOTIDE SEQUENCE [LARGE SCALE GENOMIC DNA]</scope>
    <source>
        <strain evidence="3 4">BEL163</strain>
    </source>
</reference>
<evidence type="ECO:0000256" key="1">
    <source>
        <dbReference type="SAM" id="Phobius"/>
    </source>
</evidence>
<comment type="caution">
    <text evidence="3">The sequence shown here is derived from an EMBL/GenBank/DDBJ whole genome shotgun (WGS) entry which is preliminary data.</text>
</comment>
<accession>A0A0F0KYD4</accession>
<feature type="transmembrane region" description="Helical" evidence="1">
    <location>
        <begin position="123"/>
        <end position="144"/>
    </location>
</feature>
<gene>
    <name evidence="3" type="ORF">RN51_00423</name>
</gene>
<dbReference type="InterPro" id="IPR006976">
    <property type="entry name" value="VanZ-like"/>
</dbReference>
<dbReference type="EMBL" id="JYIV01000014">
    <property type="protein sequence ID" value="KJL25917.1"/>
    <property type="molecule type" value="Genomic_DNA"/>
</dbReference>
<feature type="transmembrane region" description="Helical" evidence="1">
    <location>
        <begin position="12"/>
        <end position="32"/>
    </location>
</feature>
<organism evidence="3 4">
    <name type="scientific">Microbacterium oxydans</name>
    <dbReference type="NCBI Taxonomy" id="82380"/>
    <lineage>
        <taxon>Bacteria</taxon>
        <taxon>Bacillati</taxon>
        <taxon>Actinomycetota</taxon>
        <taxon>Actinomycetes</taxon>
        <taxon>Micrococcales</taxon>
        <taxon>Microbacteriaceae</taxon>
        <taxon>Microbacterium</taxon>
    </lineage>
</organism>
<feature type="transmembrane region" description="Helical" evidence="1">
    <location>
        <begin position="92"/>
        <end position="111"/>
    </location>
</feature>
<evidence type="ECO:0000313" key="3">
    <source>
        <dbReference type="EMBL" id="KJL25917.1"/>
    </source>
</evidence>